<name>A0ABU9DTG9_9BACL</name>
<feature type="transmembrane region" description="Helical" evidence="1">
    <location>
        <begin position="44"/>
        <end position="63"/>
    </location>
</feature>
<feature type="transmembrane region" description="Helical" evidence="1">
    <location>
        <begin position="5"/>
        <end position="24"/>
    </location>
</feature>
<feature type="transmembrane region" description="Helical" evidence="1">
    <location>
        <begin position="75"/>
        <end position="98"/>
    </location>
</feature>
<keyword evidence="1" id="KW-1133">Transmembrane helix</keyword>
<dbReference type="EMBL" id="JBBPCC010000027">
    <property type="protein sequence ID" value="MEK8132171.1"/>
    <property type="molecule type" value="Genomic_DNA"/>
</dbReference>
<feature type="transmembrane region" description="Helical" evidence="1">
    <location>
        <begin position="110"/>
        <end position="130"/>
    </location>
</feature>
<dbReference type="Proteomes" id="UP001469365">
    <property type="component" value="Unassembled WGS sequence"/>
</dbReference>
<evidence type="ECO:0000313" key="3">
    <source>
        <dbReference type="EMBL" id="MEK8132171.1"/>
    </source>
</evidence>
<dbReference type="PANTHER" id="PTHR31302:SF0">
    <property type="entry name" value="TRANSMEMBRANE PROTEIN WITH METALLOPHOSPHOESTERASE DOMAIN"/>
    <property type="match status" value="1"/>
</dbReference>
<dbReference type="Gene3D" id="3.60.21.10">
    <property type="match status" value="1"/>
</dbReference>
<gene>
    <name evidence="3" type="ORF">WMW72_30160</name>
</gene>
<reference evidence="3 4" key="1">
    <citation type="submission" date="2024-04" db="EMBL/GenBank/DDBJ databases">
        <title>draft genome sequnece of Paenibacillus filicis.</title>
        <authorList>
            <person name="Kim D.-U."/>
        </authorList>
    </citation>
    <scope>NUCLEOTIDE SEQUENCE [LARGE SCALE GENOMIC DNA]</scope>
    <source>
        <strain evidence="3 4">KACC14197</strain>
    </source>
</reference>
<evidence type="ECO:0000313" key="4">
    <source>
        <dbReference type="Proteomes" id="UP001469365"/>
    </source>
</evidence>
<feature type="domain" description="Calcineurin-like phosphoesterase" evidence="2">
    <location>
        <begin position="154"/>
        <end position="322"/>
    </location>
</feature>
<dbReference type="CDD" id="cd07385">
    <property type="entry name" value="MPP_YkuE_C"/>
    <property type="match status" value="1"/>
</dbReference>
<organism evidence="3 4">
    <name type="scientific">Paenibacillus filicis</name>
    <dbReference type="NCBI Taxonomy" id="669464"/>
    <lineage>
        <taxon>Bacteria</taxon>
        <taxon>Bacillati</taxon>
        <taxon>Bacillota</taxon>
        <taxon>Bacilli</taxon>
        <taxon>Bacillales</taxon>
        <taxon>Paenibacillaceae</taxon>
        <taxon>Paenibacillus</taxon>
    </lineage>
</organism>
<dbReference type="Pfam" id="PF00149">
    <property type="entry name" value="Metallophos"/>
    <property type="match status" value="1"/>
</dbReference>
<dbReference type="RefSeq" id="WP_341419299.1">
    <property type="nucleotide sequence ID" value="NZ_JBBPCC010000027.1"/>
</dbReference>
<evidence type="ECO:0000256" key="1">
    <source>
        <dbReference type="SAM" id="Phobius"/>
    </source>
</evidence>
<comment type="caution">
    <text evidence="3">The sequence shown here is derived from an EMBL/GenBank/DDBJ whole genome shotgun (WGS) entry which is preliminary data.</text>
</comment>
<sequence>MRNRIVMIVIVLLVFFGLNAYIAWNGYRYWQVALPGAPDLVYGIIYAVLAFAYLAAMLLHRALPYWLYKPLKTVGSYGLGVVFYGLLLTPIAHLVGWLMVKAGLASDQAILIAGSVELAVLVFLFLKGSWNAWNPIIRRYDLEVAKRAGGREELRIVVASDLHLGTTIGKRHIAKLTKRVAELSPDLVLLPGDVLDDSFEPFVREGMAEEMGKLKAPLGVYAVLGNHEYIGGHIADYVAQMREIGIDVLLDRVELVDGSIYIAGRKDHAVERFVGEGRIPVGELLAEADQTKPIILLDHQPHKLGAAMEAGVDLMLSGHTHRGQMMPNHWITRRLFELDWGYLRKGAMHAVVSSGFGFWGPPIRLGSRSEVLDIRIAFRG</sequence>
<dbReference type="InterPro" id="IPR004843">
    <property type="entry name" value="Calcineurin-like_PHP"/>
</dbReference>
<protein>
    <submittedName>
        <fullName evidence="3">Metallophosphoesterase</fullName>
    </submittedName>
</protein>
<keyword evidence="1" id="KW-0472">Membrane</keyword>
<keyword evidence="1" id="KW-0812">Transmembrane</keyword>
<accession>A0ABU9DTG9</accession>
<keyword evidence="4" id="KW-1185">Reference proteome</keyword>
<dbReference type="InterPro" id="IPR029052">
    <property type="entry name" value="Metallo-depent_PP-like"/>
</dbReference>
<dbReference type="PANTHER" id="PTHR31302">
    <property type="entry name" value="TRANSMEMBRANE PROTEIN WITH METALLOPHOSPHOESTERASE DOMAIN-RELATED"/>
    <property type="match status" value="1"/>
</dbReference>
<evidence type="ECO:0000259" key="2">
    <source>
        <dbReference type="Pfam" id="PF00149"/>
    </source>
</evidence>
<dbReference type="InterPro" id="IPR051158">
    <property type="entry name" value="Metallophosphoesterase_sf"/>
</dbReference>
<dbReference type="SUPFAM" id="SSF56300">
    <property type="entry name" value="Metallo-dependent phosphatases"/>
    <property type="match status" value="1"/>
</dbReference>
<proteinExistence type="predicted"/>